<evidence type="ECO:0000313" key="7">
    <source>
        <dbReference type="Proteomes" id="UP001375240"/>
    </source>
</evidence>
<feature type="region of interest" description="Disordered" evidence="4">
    <location>
        <begin position="92"/>
        <end position="137"/>
    </location>
</feature>
<dbReference type="InterPro" id="IPR001656">
    <property type="entry name" value="PsdUridine_synth_TruD"/>
</dbReference>
<dbReference type="InterPro" id="IPR020119">
    <property type="entry name" value="PsdUridine_synth_TruD_CS"/>
</dbReference>
<keyword evidence="3" id="KW-0413">Isomerase</keyword>
<accession>A0AAV9V068</accession>
<dbReference type="Gene3D" id="3.30.2350.20">
    <property type="entry name" value="TruD, catalytic domain"/>
    <property type="match status" value="2"/>
</dbReference>
<feature type="compositionally biased region" description="Low complexity" evidence="4">
    <location>
        <begin position="742"/>
        <end position="753"/>
    </location>
</feature>
<feature type="domain" description="TRUD" evidence="5">
    <location>
        <begin position="400"/>
        <end position="650"/>
    </location>
</feature>
<dbReference type="GO" id="GO:0009982">
    <property type="term" value="F:pseudouridine synthase activity"/>
    <property type="evidence" value="ECO:0007669"/>
    <property type="project" value="InterPro"/>
</dbReference>
<dbReference type="SUPFAM" id="SSF55120">
    <property type="entry name" value="Pseudouridine synthase"/>
    <property type="match status" value="1"/>
</dbReference>
<sequence length="765" mass="86152">MSTLHNLEDAEPAPPAKRLKSETSSDLSPANPNGHVEKFVRSEESAGITEFLCPGALGFQGLLKQRYTDFLVNEIDKDGNVLKLKSLSFEKKKNDARPPAETKVQSDTPVADSTGVARSSNGLAKAAEAASESRTEETQELEAEGAGARDDVAPALEAKPFEPEDADRALLVSWLGSEITCSLVKLYNDILAIEREIKPNYKIVTPETKLVSQNPIDDKDARSLLHRAIRRIFSGKIQSTTTDDYNIELWATRISGPKSERDWSRREQRQPMESWDALGGDYLHFNLYKENKDTMECLGLLGRFLKLPPASFSFAGTKDRRAVTVQRVSVHRLKAEKLAAINPKLKGLKVGDFEYKPYSLDLGDLKGNEFKITLRDCIFPEGADINQTVEQAVSELREKGFINYYGMQRFGTFAVSNHEIGISMLRGDWKKAIHQIMAYDERSLETAPPEERKRAQACKMWFGDPTNWRMASEVSRRMPRKFLAETAILKWFSRYNESENYLTALQKIPRNLRMIYVHAYQSYVWNTVASERLKRFGATIMPGDLVVMSSEEVAASQPVLELDEEIPGAEPDEDKFVRARPVTEEEVASGQYTIYDVVIPSPGWDVIYPENGLRDLYVEVMGRDGLNPFSMIRNHKDISMAGHYRRLLYKPEKVEWEIKRYEGFLDQLVETDLMYVQRQRERGKGKLLTRDEGLVQEAVANPTGSRIAVIIEMRLGTSQYATMALRELTKGGILTHLPQNQPGTAADATAEPAEPVEPAEPAAET</sequence>
<dbReference type="PANTHER" id="PTHR13326">
    <property type="entry name" value="TRNA PSEUDOURIDINE SYNTHASE D"/>
    <property type="match status" value="1"/>
</dbReference>
<dbReference type="NCBIfam" id="TIGR00094">
    <property type="entry name" value="tRNA_TruD_broad"/>
    <property type="match status" value="1"/>
</dbReference>
<dbReference type="Pfam" id="PF01142">
    <property type="entry name" value="TruD"/>
    <property type="match status" value="1"/>
</dbReference>
<dbReference type="AlphaFoldDB" id="A0AAV9V068"/>
<dbReference type="GO" id="GO:0005634">
    <property type="term" value="C:nucleus"/>
    <property type="evidence" value="ECO:0007669"/>
    <property type="project" value="TreeGrafter"/>
</dbReference>
<evidence type="ECO:0000256" key="1">
    <source>
        <dbReference type="ARBA" id="ARBA00007953"/>
    </source>
</evidence>
<comment type="similarity">
    <text evidence="1">Belongs to the pseudouridine synthase TruD family.</text>
</comment>
<dbReference type="InterPro" id="IPR011760">
    <property type="entry name" value="PsdUridine_synth_TruD_insert"/>
</dbReference>
<evidence type="ECO:0000256" key="4">
    <source>
        <dbReference type="SAM" id="MobiDB-lite"/>
    </source>
</evidence>
<comment type="caution">
    <text evidence="6">The sequence shown here is derived from an EMBL/GenBank/DDBJ whole genome shotgun (WGS) entry which is preliminary data.</text>
</comment>
<evidence type="ECO:0000259" key="5">
    <source>
        <dbReference type="PROSITE" id="PS50984"/>
    </source>
</evidence>
<dbReference type="GO" id="GO:0003723">
    <property type="term" value="F:RNA binding"/>
    <property type="evidence" value="ECO:0007669"/>
    <property type="project" value="InterPro"/>
</dbReference>
<dbReference type="PROSITE" id="PS01268">
    <property type="entry name" value="UPF0024"/>
    <property type="match status" value="1"/>
</dbReference>
<dbReference type="Proteomes" id="UP001375240">
    <property type="component" value="Unassembled WGS sequence"/>
</dbReference>
<feature type="compositionally biased region" description="Polar residues" evidence="4">
    <location>
        <begin position="22"/>
        <end position="31"/>
    </location>
</feature>
<dbReference type="GO" id="GO:0008033">
    <property type="term" value="P:tRNA processing"/>
    <property type="evidence" value="ECO:0007669"/>
    <property type="project" value="UniProtKB-KW"/>
</dbReference>
<name>A0AAV9V068_9PEZI</name>
<dbReference type="CDD" id="cd02576">
    <property type="entry name" value="PseudoU_synth_ScPUS7"/>
    <property type="match status" value="1"/>
</dbReference>
<dbReference type="PIRSF" id="PIRSF037016">
    <property type="entry name" value="Pseudouridin_synth_euk_prd"/>
    <property type="match status" value="1"/>
</dbReference>
<dbReference type="InterPro" id="IPR042214">
    <property type="entry name" value="TruD_catalytic"/>
</dbReference>
<feature type="region of interest" description="Disordered" evidence="4">
    <location>
        <begin position="1"/>
        <end position="35"/>
    </location>
</feature>
<organism evidence="6 7">
    <name type="scientific">Orbilia brochopaga</name>
    <dbReference type="NCBI Taxonomy" id="3140254"/>
    <lineage>
        <taxon>Eukaryota</taxon>
        <taxon>Fungi</taxon>
        <taxon>Dikarya</taxon>
        <taxon>Ascomycota</taxon>
        <taxon>Pezizomycotina</taxon>
        <taxon>Orbiliomycetes</taxon>
        <taxon>Orbiliales</taxon>
        <taxon>Orbiliaceae</taxon>
        <taxon>Orbilia</taxon>
    </lineage>
</organism>
<dbReference type="GO" id="GO:0001522">
    <property type="term" value="P:pseudouridine synthesis"/>
    <property type="evidence" value="ECO:0007669"/>
    <property type="project" value="InterPro"/>
</dbReference>
<proteinExistence type="inferred from homology"/>
<evidence type="ECO:0000256" key="2">
    <source>
        <dbReference type="ARBA" id="ARBA00022694"/>
    </source>
</evidence>
<keyword evidence="7" id="KW-1185">Reference proteome</keyword>
<protein>
    <recommendedName>
        <fullName evidence="5">TRUD domain-containing protein</fullName>
    </recommendedName>
</protein>
<keyword evidence="2" id="KW-0819">tRNA processing</keyword>
<gene>
    <name evidence="6" type="ORF">TWF696_005151</name>
</gene>
<dbReference type="PANTHER" id="PTHR13326:SF21">
    <property type="entry name" value="PSEUDOURIDYLATE SYNTHASE PUS7L"/>
    <property type="match status" value="1"/>
</dbReference>
<feature type="region of interest" description="Disordered" evidence="4">
    <location>
        <begin position="737"/>
        <end position="765"/>
    </location>
</feature>
<dbReference type="EMBL" id="JAVHNQ010000003">
    <property type="protein sequence ID" value="KAK6353163.1"/>
    <property type="molecule type" value="Genomic_DNA"/>
</dbReference>
<dbReference type="PROSITE" id="PS50984">
    <property type="entry name" value="TRUD"/>
    <property type="match status" value="1"/>
</dbReference>
<evidence type="ECO:0000256" key="3">
    <source>
        <dbReference type="ARBA" id="ARBA00023235"/>
    </source>
</evidence>
<evidence type="ECO:0000313" key="6">
    <source>
        <dbReference type="EMBL" id="KAK6353163.1"/>
    </source>
</evidence>
<dbReference type="InterPro" id="IPR020103">
    <property type="entry name" value="PsdUridine_synth_cat_dom_sf"/>
</dbReference>
<reference evidence="6 7" key="1">
    <citation type="submission" date="2019-10" db="EMBL/GenBank/DDBJ databases">
        <authorList>
            <person name="Palmer J.M."/>
        </authorList>
    </citation>
    <scope>NUCLEOTIDE SEQUENCE [LARGE SCALE GENOMIC DNA]</scope>
    <source>
        <strain evidence="6 7">TWF696</strain>
    </source>
</reference>